<dbReference type="NCBIfam" id="NF009560">
    <property type="entry name" value="PRK13017.1"/>
    <property type="match status" value="1"/>
</dbReference>
<dbReference type="FunFam" id="3.50.30.80:FF:000001">
    <property type="entry name" value="Dihydroxy-acid dehydratase"/>
    <property type="match status" value="1"/>
</dbReference>
<dbReference type="PANTHER" id="PTHR43183">
    <property type="entry name" value="HYPOTHETICAL DIHYDROXYACID DEHYDRATASE (EUROFUNG)-RELATED"/>
    <property type="match status" value="1"/>
</dbReference>
<dbReference type="Pfam" id="PF00920">
    <property type="entry name" value="ILVD_EDD_N"/>
    <property type="match status" value="1"/>
</dbReference>
<dbReference type="NCBIfam" id="NF004784">
    <property type="entry name" value="PRK06131.1"/>
    <property type="match status" value="1"/>
</dbReference>
<keyword evidence="2" id="KW-0479">Metal-binding</keyword>
<dbReference type="InterPro" id="IPR056740">
    <property type="entry name" value="ILV_EDD_C"/>
</dbReference>
<dbReference type="InterPro" id="IPR037237">
    <property type="entry name" value="IlvD/EDD_N"/>
</dbReference>
<evidence type="ECO:0000259" key="7">
    <source>
        <dbReference type="Pfam" id="PF24877"/>
    </source>
</evidence>
<dbReference type="InterPro" id="IPR052352">
    <property type="entry name" value="Sugar_Degrad_Dehydratases"/>
</dbReference>
<sequence length="569" mass="62498">MLNLRSEKWFARKGKDGFIYRAWMKNQGIPDDEFTGKPVIGICNTWSELTPCNAHFRELAESVKRGVLEAGGLPVEFPVMSLGETLIKPTAMLYRNLMSMTVEESIRANPLDGVVLLVGCDKTTPASVMGACSVNLPMIAVSGGAMLTGKHQGRNLGTSDLWRFDAENKSGKLTAEEFRMIEGAMCRSRGHCAVMGTASTMACMIEALGITLPENAAIPAADSRRKVLAQLSGRRIVDMVKEDVKPSDIMTRELFENAVKINAAIGGSTNFMIHLMAIAGRLGVPLTLRDFDHLAKDIPLLANLEPSGKYFMEDFYYAGGLPAVIKELLPHLHGTVRTVSGQTVVENNQNAQCYNRDVIASLDKPFQQKAGTAVVYGNLCKDGAVIKPSAASPHLMKHRGQAVVFETIEDYHERINDPDLDVTEDHILVLKNVGPKGYPGMPEVGNMQLPAKLLQRGITDMIRISDGRMSGTAFGTTFLHVSPESAAGGVLALVREGDWIEVDVEERRLHLDVSDEELEKRRETWKPLPEPTDRGYVKMFLDYVQQAHKGMDLDFLQGSSGSEVTRDSH</sequence>
<evidence type="ECO:0000256" key="1">
    <source>
        <dbReference type="ARBA" id="ARBA00006486"/>
    </source>
</evidence>
<dbReference type="InterPro" id="IPR000581">
    <property type="entry name" value="ILV_EDD_N"/>
</dbReference>
<evidence type="ECO:0000256" key="2">
    <source>
        <dbReference type="ARBA" id="ARBA00022723"/>
    </source>
</evidence>
<dbReference type="EMBL" id="JAHVHU010000002">
    <property type="protein sequence ID" value="MBY5956782.1"/>
    <property type="molecule type" value="Genomic_DNA"/>
</dbReference>
<dbReference type="GO" id="GO:0016836">
    <property type="term" value="F:hydro-lyase activity"/>
    <property type="evidence" value="ECO:0007669"/>
    <property type="project" value="UniProtKB-ARBA"/>
</dbReference>
<keyword evidence="9" id="KW-1185">Reference proteome</keyword>
<accession>A0A953HJC4</accession>
<dbReference type="SUPFAM" id="SSF52016">
    <property type="entry name" value="LeuD/IlvD-like"/>
    <property type="match status" value="1"/>
</dbReference>
<dbReference type="InterPro" id="IPR042096">
    <property type="entry name" value="Dihydro-acid_dehy_C"/>
</dbReference>
<organism evidence="8 9">
    <name type="scientific">Membranihabitans marinus</name>
    <dbReference type="NCBI Taxonomy" id="1227546"/>
    <lineage>
        <taxon>Bacteria</taxon>
        <taxon>Pseudomonadati</taxon>
        <taxon>Bacteroidota</taxon>
        <taxon>Saprospiria</taxon>
        <taxon>Saprospirales</taxon>
        <taxon>Saprospiraceae</taxon>
        <taxon>Membranihabitans</taxon>
    </lineage>
</organism>
<protein>
    <submittedName>
        <fullName evidence="8">Dihydroxy-acid dehydratase</fullName>
    </submittedName>
</protein>
<feature type="domain" description="Dihydroxy-acid/6-phosphogluconate dehydratase N-terminal" evidence="6">
    <location>
        <begin position="37"/>
        <end position="347"/>
    </location>
</feature>
<dbReference type="Proteomes" id="UP000753961">
    <property type="component" value="Unassembled WGS sequence"/>
</dbReference>
<dbReference type="Gene3D" id="3.50.30.80">
    <property type="entry name" value="IlvD/EDD C-terminal domain-like"/>
    <property type="match status" value="1"/>
</dbReference>
<dbReference type="PROSITE" id="PS00886">
    <property type="entry name" value="ILVD_EDD_1"/>
    <property type="match status" value="1"/>
</dbReference>
<keyword evidence="3" id="KW-0408">Iron</keyword>
<gene>
    <name evidence="8" type="ORF">KUV50_01450</name>
</gene>
<evidence type="ECO:0000256" key="5">
    <source>
        <dbReference type="ARBA" id="ARBA00023239"/>
    </source>
</evidence>
<evidence type="ECO:0000256" key="3">
    <source>
        <dbReference type="ARBA" id="ARBA00023004"/>
    </source>
</evidence>
<dbReference type="SUPFAM" id="SSF143975">
    <property type="entry name" value="IlvD/EDD N-terminal domain-like"/>
    <property type="match status" value="1"/>
</dbReference>
<dbReference type="Pfam" id="PF24877">
    <property type="entry name" value="ILV_EDD_C"/>
    <property type="match status" value="1"/>
</dbReference>
<evidence type="ECO:0000313" key="8">
    <source>
        <dbReference type="EMBL" id="MBY5956782.1"/>
    </source>
</evidence>
<dbReference type="GO" id="GO:0046872">
    <property type="term" value="F:metal ion binding"/>
    <property type="evidence" value="ECO:0007669"/>
    <property type="project" value="UniProtKB-KW"/>
</dbReference>
<evidence type="ECO:0000256" key="4">
    <source>
        <dbReference type="ARBA" id="ARBA00023014"/>
    </source>
</evidence>
<dbReference type="GO" id="GO:0051536">
    <property type="term" value="F:iron-sulfur cluster binding"/>
    <property type="evidence" value="ECO:0007669"/>
    <property type="project" value="UniProtKB-KW"/>
</dbReference>
<name>A0A953HJC4_9BACT</name>
<dbReference type="PANTHER" id="PTHR43183:SF1">
    <property type="entry name" value="HYPOTHETICAL DIHYDROXY-ACID DEHYDRATASE (EUROFUNG)-RELATED"/>
    <property type="match status" value="1"/>
</dbReference>
<comment type="similarity">
    <text evidence="1">Belongs to the IlvD/Edd family.</text>
</comment>
<comment type="caution">
    <text evidence="8">The sequence shown here is derived from an EMBL/GenBank/DDBJ whole genome shotgun (WGS) entry which is preliminary data.</text>
</comment>
<evidence type="ECO:0000313" key="9">
    <source>
        <dbReference type="Proteomes" id="UP000753961"/>
    </source>
</evidence>
<feature type="domain" description="Dihydroxy-acid/6-phosphogluconate dehydratase C-terminal" evidence="7">
    <location>
        <begin position="357"/>
        <end position="550"/>
    </location>
</feature>
<reference evidence="8" key="1">
    <citation type="submission" date="2021-06" db="EMBL/GenBank/DDBJ databases">
        <title>44 bacteria genomes isolated from Dapeng, Shenzhen.</title>
        <authorList>
            <person name="Zheng W."/>
            <person name="Yu S."/>
            <person name="Huang Y."/>
        </authorList>
    </citation>
    <scope>NUCLEOTIDE SEQUENCE</scope>
    <source>
        <strain evidence="8">DP5N28-2</strain>
    </source>
</reference>
<proteinExistence type="inferred from homology"/>
<keyword evidence="5" id="KW-0456">Lyase</keyword>
<keyword evidence="4" id="KW-0411">Iron-sulfur</keyword>
<dbReference type="InterPro" id="IPR020558">
    <property type="entry name" value="DiOHA_6PGluconate_deHydtase_CS"/>
</dbReference>
<dbReference type="AlphaFoldDB" id="A0A953HJC4"/>
<evidence type="ECO:0000259" key="6">
    <source>
        <dbReference type="Pfam" id="PF00920"/>
    </source>
</evidence>